<comment type="caution">
    <text evidence="2">The sequence shown here is derived from an EMBL/GenBank/DDBJ whole genome shotgun (WGS) entry which is preliminary data.</text>
</comment>
<proteinExistence type="predicted"/>
<evidence type="ECO:0000313" key="3">
    <source>
        <dbReference type="Proteomes" id="UP001066276"/>
    </source>
</evidence>
<evidence type="ECO:0000256" key="1">
    <source>
        <dbReference type="SAM" id="MobiDB-lite"/>
    </source>
</evidence>
<dbReference type="AlphaFoldDB" id="A0AAV7RG43"/>
<organism evidence="2 3">
    <name type="scientific">Pleurodeles waltl</name>
    <name type="common">Iberian ribbed newt</name>
    <dbReference type="NCBI Taxonomy" id="8319"/>
    <lineage>
        <taxon>Eukaryota</taxon>
        <taxon>Metazoa</taxon>
        <taxon>Chordata</taxon>
        <taxon>Craniata</taxon>
        <taxon>Vertebrata</taxon>
        <taxon>Euteleostomi</taxon>
        <taxon>Amphibia</taxon>
        <taxon>Batrachia</taxon>
        <taxon>Caudata</taxon>
        <taxon>Salamandroidea</taxon>
        <taxon>Salamandridae</taxon>
        <taxon>Pleurodelinae</taxon>
        <taxon>Pleurodeles</taxon>
    </lineage>
</organism>
<dbReference type="EMBL" id="JANPWB010000009">
    <property type="protein sequence ID" value="KAJ1151799.1"/>
    <property type="molecule type" value="Genomic_DNA"/>
</dbReference>
<gene>
    <name evidence="2" type="ORF">NDU88_004578</name>
</gene>
<feature type="region of interest" description="Disordered" evidence="1">
    <location>
        <begin position="1"/>
        <end position="104"/>
    </location>
</feature>
<protein>
    <submittedName>
        <fullName evidence="2">Uncharacterized protein</fullName>
    </submittedName>
</protein>
<name>A0AAV7RG43_PLEWA</name>
<feature type="compositionally biased region" description="Basic and acidic residues" evidence="1">
    <location>
        <begin position="22"/>
        <end position="31"/>
    </location>
</feature>
<accession>A0AAV7RG43</accession>
<reference evidence="2" key="1">
    <citation type="journal article" date="2022" name="bioRxiv">
        <title>Sequencing and chromosome-scale assembly of the giantPleurodeles waltlgenome.</title>
        <authorList>
            <person name="Brown T."/>
            <person name="Elewa A."/>
            <person name="Iarovenko S."/>
            <person name="Subramanian E."/>
            <person name="Araus A.J."/>
            <person name="Petzold A."/>
            <person name="Susuki M."/>
            <person name="Suzuki K.-i.T."/>
            <person name="Hayashi T."/>
            <person name="Toyoda A."/>
            <person name="Oliveira C."/>
            <person name="Osipova E."/>
            <person name="Leigh N.D."/>
            <person name="Simon A."/>
            <person name="Yun M.H."/>
        </authorList>
    </citation>
    <scope>NUCLEOTIDE SEQUENCE</scope>
    <source>
        <strain evidence="2">20211129_DDA</strain>
        <tissue evidence="2">Liver</tissue>
    </source>
</reference>
<sequence>MCDHRDPPGGSEHTLGASGWRGSDREDERGDCVLVRAARSREEPESAASAPWSGVGPKRSRSPRTEWRTWRGGCGGGTGPGRQVRAPGDDERRPRMPLSQAATA</sequence>
<evidence type="ECO:0000313" key="2">
    <source>
        <dbReference type="EMBL" id="KAJ1151799.1"/>
    </source>
</evidence>
<dbReference type="Proteomes" id="UP001066276">
    <property type="component" value="Chromosome 5"/>
</dbReference>
<keyword evidence="3" id="KW-1185">Reference proteome</keyword>